<dbReference type="Gene3D" id="1.20.1440.50">
    <property type="entry name" value="Ta0600-like"/>
    <property type="match status" value="1"/>
</dbReference>
<name>A0ABW1R863_9LACO</name>
<dbReference type="SUPFAM" id="SSF109797">
    <property type="entry name" value="Bacteriocin immunity protein-like"/>
    <property type="match status" value="1"/>
</dbReference>
<protein>
    <submittedName>
        <fullName evidence="2">Bacteriocin immunity protein</fullName>
    </submittedName>
</protein>
<keyword evidence="1" id="KW-0079">Bacteriocin immunity</keyword>
<comment type="caution">
    <text evidence="2">The sequence shown here is derived from an EMBL/GenBank/DDBJ whole genome shotgun (WGS) entry which is preliminary data.</text>
</comment>
<sequence>MSATLKTRLAAKNTIQELLQRLLRRPAPSVELLDIIDVLTEINQKIDTTNEPAVIVTHLVAYIRCTASGGQVVFNRDELSLITQLSEFGHLASQVNQDRTDSADKAQFYGCFEAIPRH</sequence>
<dbReference type="EMBL" id="JBHSSD010000041">
    <property type="protein sequence ID" value="MFC6164916.1"/>
    <property type="molecule type" value="Genomic_DNA"/>
</dbReference>
<reference evidence="3" key="1">
    <citation type="journal article" date="2019" name="Int. J. Syst. Evol. Microbiol.">
        <title>The Global Catalogue of Microorganisms (GCM) 10K type strain sequencing project: providing services to taxonomists for standard genome sequencing and annotation.</title>
        <authorList>
            <consortium name="The Broad Institute Genomics Platform"/>
            <consortium name="The Broad Institute Genome Sequencing Center for Infectious Disease"/>
            <person name="Wu L."/>
            <person name="Ma J."/>
        </authorList>
    </citation>
    <scope>NUCLEOTIDE SEQUENCE [LARGE SCALE GENOMIC DNA]</scope>
    <source>
        <strain evidence="3">CCM 8932</strain>
    </source>
</reference>
<gene>
    <name evidence="2" type="ORF">ACFP3T_09570</name>
</gene>
<evidence type="ECO:0000256" key="1">
    <source>
        <dbReference type="ARBA" id="ARBA00023025"/>
    </source>
</evidence>
<accession>A0ABW1R863</accession>
<keyword evidence="3" id="KW-1185">Reference proteome</keyword>
<evidence type="ECO:0000313" key="3">
    <source>
        <dbReference type="Proteomes" id="UP001596253"/>
    </source>
</evidence>
<dbReference type="RefSeq" id="WP_137639699.1">
    <property type="nucleotide sequence ID" value="NZ_BJDK01000009.1"/>
</dbReference>
<dbReference type="InterPro" id="IPR023130">
    <property type="entry name" value="Ta0600-like_sf"/>
</dbReference>
<dbReference type="Proteomes" id="UP001596253">
    <property type="component" value="Unassembled WGS sequence"/>
</dbReference>
<organism evidence="2 3">
    <name type="scientific">Lactiplantibacillus dongliensis</name>
    <dbReference type="NCBI Taxonomy" id="2559919"/>
    <lineage>
        <taxon>Bacteria</taxon>
        <taxon>Bacillati</taxon>
        <taxon>Bacillota</taxon>
        <taxon>Bacilli</taxon>
        <taxon>Lactobacillales</taxon>
        <taxon>Lactobacillaceae</taxon>
        <taxon>Lactiplantibacillus</taxon>
    </lineage>
</organism>
<proteinExistence type="predicted"/>
<evidence type="ECO:0000313" key="2">
    <source>
        <dbReference type="EMBL" id="MFC6164916.1"/>
    </source>
</evidence>